<dbReference type="RefSeq" id="WP_140402341.1">
    <property type="nucleotide sequence ID" value="NZ_CADFGW010000001.1"/>
</dbReference>
<feature type="transmembrane region" description="Helical" evidence="1">
    <location>
        <begin position="103"/>
        <end position="121"/>
    </location>
</feature>
<feature type="transmembrane region" description="Helical" evidence="1">
    <location>
        <begin position="141"/>
        <end position="166"/>
    </location>
</feature>
<gene>
    <name evidence="2" type="ORF">UA18_03581</name>
</gene>
<keyword evidence="1" id="KW-0812">Transmembrane</keyword>
<evidence type="ECO:0000256" key="1">
    <source>
        <dbReference type="SAM" id="Phobius"/>
    </source>
</evidence>
<evidence type="ECO:0000313" key="2">
    <source>
        <dbReference type="EMBL" id="SAJ97424.1"/>
    </source>
</evidence>
<name>A0ABD7L718_9BURK</name>
<sequence>MIKRTTALYVMILASILQSTMSLISLGSFTRLFWQESAAIAATYTLQQRGAWVVAALWSTASLVAGIGMLRRRPWARKLYAAGGIAALLAWLALLPWPLVIVALIPIAATIAVLYSSAADLHLHAAPADAPTGRRMVTARVLFALATALLYSTYLGMILGHGWMYAQFREHAPLYHFAVWVVVLVTAALVSPPGIRAWQCGVALMVSVVSLTTALIGFLPYTAAFAHHLAPAFHPFEVQWGAASFGVTTIACVAWLLLFIAKIERNPKRPLPPHGDLPDFT</sequence>
<evidence type="ECO:0000313" key="3">
    <source>
        <dbReference type="Proteomes" id="UP000196218"/>
    </source>
</evidence>
<keyword evidence="1" id="KW-0472">Membrane</keyword>
<dbReference type="AlphaFoldDB" id="A0ABD7L718"/>
<protein>
    <submittedName>
        <fullName evidence="2">Uncharacterized protein</fullName>
    </submittedName>
</protein>
<reference evidence="2 3" key="1">
    <citation type="submission" date="2016-04" db="EMBL/GenBank/DDBJ databases">
        <authorList>
            <person name="Peeters C."/>
        </authorList>
    </citation>
    <scope>NUCLEOTIDE SEQUENCE [LARGE SCALE GENOMIC DNA]</scope>
    <source>
        <strain evidence="2">LMG 29311</strain>
    </source>
</reference>
<feature type="transmembrane region" description="Helical" evidence="1">
    <location>
        <begin position="238"/>
        <end position="261"/>
    </location>
</feature>
<feature type="transmembrane region" description="Helical" evidence="1">
    <location>
        <begin position="79"/>
        <end position="97"/>
    </location>
</feature>
<feature type="transmembrane region" description="Helical" evidence="1">
    <location>
        <begin position="172"/>
        <end position="190"/>
    </location>
</feature>
<feature type="transmembrane region" description="Helical" evidence="1">
    <location>
        <begin position="202"/>
        <end position="226"/>
    </location>
</feature>
<proteinExistence type="predicted"/>
<comment type="caution">
    <text evidence="2">The sequence shown here is derived from an EMBL/GenBank/DDBJ whole genome shotgun (WGS) entry which is preliminary data.</text>
</comment>
<dbReference type="Proteomes" id="UP000196218">
    <property type="component" value="Unassembled WGS sequence"/>
</dbReference>
<keyword evidence="1" id="KW-1133">Transmembrane helix</keyword>
<accession>A0ABD7L718</accession>
<feature type="transmembrane region" description="Helical" evidence="1">
    <location>
        <begin position="7"/>
        <end position="30"/>
    </location>
</feature>
<dbReference type="EMBL" id="FKJW01000005">
    <property type="protein sequence ID" value="SAJ97424.1"/>
    <property type="molecule type" value="Genomic_DNA"/>
</dbReference>
<organism evidence="2 3">
    <name type="scientific">Burkholderia multivorans</name>
    <dbReference type="NCBI Taxonomy" id="87883"/>
    <lineage>
        <taxon>Bacteria</taxon>
        <taxon>Pseudomonadati</taxon>
        <taxon>Pseudomonadota</taxon>
        <taxon>Betaproteobacteria</taxon>
        <taxon>Burkholderiales</taxon>
        <taxon>Burkholderiaceae</taxon>
        <taxon>Burkholderia</taxon>
        <taxon>Burkholderia cepacia complex</taxon>
    </lineage>
</organism>
<feature type="transmembrane region" description="Helical" evidence="1">
    <location>
        <begin position="50"/>
        <end position="70"/>
    </location>
</feature>